<protein>
    <submittedName>
        <fullName evidence="1">4307_t:CDS:1</fullName>
    </submittedName>
</protein>
<evidence type="ECO:0000313" key="2">
    <source>
        <dbReference type="Proteomes" id="UP000789901"/>
    </source>
</evidence>
<keyword evidence="2" id="KW-1185">Reference proteome</keyword>
<sequence>NTREVSQLENVKCDDPTLGSHLVFVDTFFFRLIVLLMSKRKKVETEGVSSRSSYGLKDLPSSASKFTKEDVEALNATFKSASNESEVIPDVEDFDVDNIHGLSDEYVKTFINNLHRVVVNLGLDIGTDESKTDSLVTYMLTRFAEFDRWPFGVRVKEYYRLFVSDKKVSTKPEFVVDKKGVAMIIVVLDKHLNNVFLPDFGESQMLAEILATILAVRVISSYVTFYKAKIPVAYWKELPRGLPRKQSITILRWPGGNDPKTGLDLAKPAGRLTVLTALIKI</sequence>
<dbReference type="Proteomes" id="UP000789901">
    <property type="component" value="Unassembled WGS sequence"/>
</dbReference>
<name>A0ABN7WUP2_GIGMA</name>
<proteinExistence type="predicted"/>
<evidence type="ECO:0000313" key="1">
    <source>
        <dbReference type="EMBL" id="CAG8840960.1"/>
    </source>
</evidence>
<dbReference type="EMBL" id="CAJVQB010064288">
    <property type="protein sequence ID" value="CAG8840960.1"/>
    <property type="molecule type" value="Genomic_DNA"/>
</dbReference>
<feature type="non-terminal residue" evidence="1">
    <location>
        <position position="1"/>
    </location>
</feature>
<organism evidence="1 2">
    <name type="scientific">Gigaspora margarita</name>
    <dbReference type="NCBI Taxonomy" id="4874"/>
    <lineage>
        <taxon>Eukaryota</taxon>
        <taxon>Fungi</taxon>
        <taxon>Fungi incertae sedis</taxon>
        <taxon>Mucoromycota</taxon>
        <taxon>Glomeromycotina</taxon>
        <taxon>Glomeromycetes</taxon>
        <taxon>Diversisporales</taxon>
        <taxon>Gigasporaceae</taxon>
        <taxon>Gigaspora</taxon>
    </lineage>
</organism>
<feature type="non-terminal residue" evidence="1">
    <location>
        <position position="281"/>
    </location>
</feature>
<reference evidence="1 2" key="1">
    <citation type="submission" date="2021-06" db="EMBL/GenBank/DDBJ databases">
        <authorList>
            <person name="Kallberg Y."/>
            <person name="Tangrot J."/>
            <person name="Rosling A."/>
        </authorList>
    </citation>
    <scope>NUCLEOTIDE SEQUENCE [LARGE SCALE GENOMIC DNA]</scope>
    <source>
        <strain evidence="1 2">120-4 pot B 10/14</strain>
    </source>
</reference>
<gene>
    <name evidence="1" type="ORF">GMARGA_LOCUS35172</name>
</gene>
<accession>A0ABN7WUP2</accession>
<comment type="caution">
    <text evidence="1">The sequence shown here is derived from an EMBL/GenBank/DDBJ whole genome shotgun (WGS) entry which is preliminary data.</text>
</comment>